<feature type="region of interest" description="Disordered" evidence="5">
    <location>
        <begin position="240"/>
        <end position="264"/>
    </location>
</feature>
<feature type="compositionally biased region" description="Basic and acidic residues" evidence="5">
    <location>
        <begin position="254"/>
        <end position="264"/>
    </location>
</feature>
<dbReference type="GO" id="GO:0005507">
    <property type="term" value="F:copper ion binding"/>
    <property type="evidence" value="ECO:0007669"/>
    <property type="project" value="InterPro"/>
</dbReference>
<protein>
    <recommendedName>
        <fullName evidence="7">CopC domain-containing protein</fullName>
    </recommendedName>
</protein>
<keyword evidence="3" id="KW-0732">Signal</keyword>
<feature type="domain" description="CopC" evidence="7">
    <location>
        <begin position="43"/>
        <end position="136"/>
    </location>
</feature>
<sequence>MSRTRIRKSARATRAAYNTIISAIVLALFALGMFGAASVASAHDTLLSTKPADGAELKTLPGELVLEYSANLLETGIAIEVDGPDGEQWQHGEPTVKGAKIKVPLLANGPAGEYTVTWRVVSSDGHPISGEYAFTVTEGVGQDEAPATDPATPAAPEPSAPEPGAVGGAEAPGAISDQPTEPATQEPGDAEDGATEAAATPTADAQAEDESGASGWGRTGLFALIGVVLGVGAYFVASASRRRAGRATGEDDSADKGGDEHAPR</sequence>
<keyword evidence="6" id="KW-1133">Transmembrane helix</keyword>
<dbReference type="GO" id="GO:0030313">
    <property type="term" value="C:cell envelope"/>
    <property type="evidence" value="ECO:0007669"/>
    <property type="project" value="UniProtKB-SubCell"/>
</dbReference>
<keyword evidence="9" id="KW-1185">Reference proteome</keyword>
<evidence type="ECO:0000313" key="9">
    <source>
        <dbReference type="Proteomes" id="UP000315389"/>
    </source>
</evidence>
<keyword evidence="4" id="KW-0186">Copper</keyword>
<evidence type="ECO:0000256" key="2">
    <source>
        <dbReference type="ARBA" id="ARBA00022723"/>
    </source>
</evidence>
<keyword evidence="6" id="KW-0472">Membrane</keyword>
<name>A0A542ZDT4_RARFA</name>
<dbReference type="SUPFAM" id="SSF81296">
    <property type="entry name" value="E set domains"/>
    <property type="match status" value="1"/>
</dbReference>
<accession>A0A542ZDT4</accession>
<organism evidence="8 9">
    <name type="scientific">Rarobacter faecitabidus</name>
    <dbReference type="NCBI Taxonomy" id="13243"/>
    <lineage>
        <taxon>Bacteria</taxon>
        <taxon>Bacillati</taxon>
        <taxon>Actinomycetota</taxon>
        <taxon>Actinomycetes</taxon>
        <taxon>Micrococcales</taxon>
        <taxon>Rarobacteraceae</taxon>
        <taxon>Rarobacter</taxon>
    </lineage>
</organism>
<feature type="compositionally biased region" description="Low complexity" evidence="5">
    <location>
        <begin position="195"/>
        <end position="205"/>
    </location>
</feature>
<evidence type="ECO:0000256" key="1">
    <source>
        <dbReference type="ARBA" id="ARBA00004196"/>
    </source>
</evidence>
<comment type="subcellular location">
    <subcellularLocation>
        <location evidence="1">Cell envelope</location>
    </subcellularLocation>
</comment>
<evidence type="ECO:0000256" key="4">
    <source>
        <dbReference type="ARBA" id="ARBA00023008"/>
    </source>
</evidence>
<dbReference type="GO" id="GO:0005886">
    <property type="term" value="C:plasma membrane"/>
    <property type="evidence" value="ECO:0007669"/>
    <property type="project" value="TreeGrafter"/>
</dbReference>
<dbReference type="EMBL" id="VFOS01000003">
    <property type="protein sequence ID" value="TQL58505.1"/>
    <property type="molecule type" value="Genomic_DNA"/>
</dbReference>
<dbReference type="PANTHER" id="PTHR34820">
    <property type="entry name" value="INNER MEMBRANE PROTEIN YEBZ"/>
    <property type="match status" value="1"/>
</dbReference>
<dbReference type="InterPro" id="IPR014756">
    <property type="entry name" value="Ig_E-set"/>
</dbReference>
<comment type="caution">
    <text evidence="8">The sequence shown here is derived from an EMBL/GenBank/DDBJ whole genome shotgun (WGS) entry which is preliminary data.</text>
</comment>
<dbReference type="Gene3D" id="2.60.40.1220">
    <property type="match status" value="1"/>
</dbReference>
<feature type="region of interest" description="Disordered" evidence="5">
    <location>
        <begin position="142"/>
        <end position="215"/>
    </location>
</feature>
<feature type="transmembrane region" description="Helical" evidence="6">
    <location>
        <begin position="216"/>
        <end position="237"/>
    </location>
</feature>
<evidence type="ECO:0000256" key="6">
    <source>
        <dbReference type="SAM" id="Phobius"/>
    </source>
</evidence>
<dbReference type="RefSeq" id="WP_142121462.1">
    <property type="nucleotide sequence ID" value="NZ_BAAASV010000002.1"/>
</dbReference>
<gene>
    <name evidence="8" type="ORF">FB461_1919</name>
</gene>
<keyword evidence="6" id="KW-0812">Transmembrane</keyword>
<dbReference type="PANTHER" id="PTHR34820:SF4">
    <property type="entry name" value="INNER MEMBRANE PROTEIN YEBZ"/>
    <property type="match status" value="1"/>
</dbReference>
<dbReference type="OrthoDB" id="5242236at2"/>
<evidence type="ECO:0000259" key="7">
    <source>
        <dbReference type="Pfam" id="PF04234"/>
    </source>
</evidence>
<dbReference type="InterPro" id="IPR032694">
    <property type="entry name" value="CopC/D"/>
</dbReference>
<evidence type="ECO:0000256" key="5">
    <source>
        <dbReference type="SAM" id="MobiDB-lite"/>
    </source>
</evidence>
<dbReference type="GO" id="GO:0042597">
    <property type="term" value="C:periplasmic space"/>
    <property type="evidence" value="ECO:0007669"/>
    <property type="project" value="InterPro"/>
</dbReference>
<dbReference type="Proteomes" id="UP000315389">
    <property type="component" value="Unassembled WGS sequence"/>
</dbReference>
<keyword evidence="2" id="KW-0479">Metal-binding</keyword>
<dbReference type="InterPro" id="IPR007348">
    <property type="entry name" value="CopC_dom"/>
</dbReference>
<dbReference type="GO" id="GO:0046688">
    <property type="term" value="P:response to copper ion"/>
    <property type="evidence" value="ECO:0007669"/>
    <property type="project" value="InterPro"/>
</dbReference>
<feature type="compositionally biased region" description="Low complexity" evidence="5">
    <location>
        <begin position="162"/>
        <end position="174"/>
    </location>
</feature>
<dbReference type="GO" id="GO:0006825">
    <property type="term" value="P:copper ion transport"/>
    <property type="evidence" value="ECO:0007669"/>
    <property type="project" value="InterPro"/>
</dbReference>
<proteinExistence type="predicted"/>
<dbReference type="AlphaFoldDB" id="A0A542ZDT4"/>
<evidence type="ECO:0000256" key="3">
    <source>
        <dbReference type="ARBA" id="ARBA00022729"/>
    </source>
</evidence>
<evidence type="ECO:0000313" key="8">
    <source>
        <dbReference type="EMBL" id="TQL58505.1"/>
    </source>
</evidence>
<dbReference type="Pfam" id="PF04234">
    <property type="entry name" value="CopC"/>
    <property type="match status" value="1"/>
</dbReference>
<reference evidence="8 9" key="1">
    <citation type="submission" date="2019-06" db="EMBL/GenBank/DDBJ databases">
        <title>Sequencing the genomes of 1000 actinobacteria strains.</title>
        <authorList>
            <person name="Klenk H.-P."/>
        </authorList>
    </citation>
    <scope>NUCLEOTIDE SEQUENCE [LARGE SCALE GENOMIC DNA]</scope>
    <source>
        <strain evidence="8 9">DSM 4813</strain>
    </source>
</reference>
<dbReference type="InterPro" id="IPR014755">
    <property type="entry name" value="Cu-Rt/internalin_Ig-like"/>
</dbReference>